<gene>
    <name evidence="1" type="ORF">LR48_Vigan07g120800</name>
</gene>
<organism evidence="1 2">
    <name type="scientific">Phaseolus angularis</name>
    <name type="common">Azuki bean</name>
    <name type="synonym">Vigna angularis</name>
    <dbReference type="NCBI Taxonomy" id="3914"/>
    <lineage>
        <taxon>Eukaryota</taxon>
        <taxon>Viridiplantae</taxon>
        <taxon>Streptophyta</taxon>
        <taxon>Embryophyta</taxon>
        <taxon>Tracheophyta</taxon>
        <taxon>Spermatophyta</taxon>
        <taxon>Magnoliopsida</taxon>
        <taxon>eudicotyledons</taxon>
        <taxon>Gunneridae</taxon>
        <taxon>Pentapetalae</taxon>
        <taxon>rosids</taxon>
        <taxon>fabids</taxon>
        <taxon>Fabales</taxon>
        <taxon>Fabaceae</taxon>
        <taxon>Papilionoideae</taxon>
        <taxon>50 kb inversion clade</taxon>
        <taxon>NPAAA clade</taxon>
        <taxon>indigoferoid/millettioid clade</taxon>
        <taxon>Phaseoleae</taxon>
        <taxon>Vigna</taxon>
    </lineage>
</organism>
<dbReference type="Proteomes" id="UP000053144">
    <property type="component" value="Chromosome 7"/>
</dbReference>
<reference evidence="2" key="1">
    <citation type="journal article" date="2015" name="Proc. Natl. Acad. Sci. U.S.A.">
        <title>Genome sequencing of adzuki bean (Vigna angularis) provides insight into high starch and low fat accumulation and domestication.</title>
        <authorList>
            <person name="Yang K."/>
            <person name="Tian Z."/>
            <person name="Chen C."/>
            <person name="Luo L."/>
            <person name="Zhao B."/>
            <person name="Wang Z."/>
            <person name="Yu L."/>
            <person name="Li Y."/>
            <person name="Sun Y."/>
            <person name="Li W."/>
            <person name="Chen Y."/>
            <person name="Li Y."/>
            <person name="Zhang Y."/>
            <person name="Ai D."/>
            <person name="Zhao J."/>
            <person name="Shang C."/>
            <person name="Ma Y."/>
            <person name="Wu B."/>
            <person name="Wang M."/>
            <person name="Gao L."/>
            <person name="Sun D."/>
            <person name="Zhang P."/>
            <person name="Guo F."/>
            <person name="Wang W."/>
            <person name="Li Y."/>
            <person name="Wang J."/>
            <person name="Varshney R.K."/>
            <person name="Wang J."/>
            <person name="Ling H.Q."/>
            <person name="Wan P."/>
        </authorList>
    </citation>
    <scope>NUCLEOTIDE SEQUENCE</scope>
    <source>
        <strain evidence="2">cv. Jingnong 6</strain>
    </source>
</reference>
<evidence type="ECO:0000313" key="2">
    <source>
        <dbReference type="Proteomes" id="UP000053144"/>
    </source>
</evidence>
<proteinExistence type="predicted"/>
<evidence type="ECO:0000313" key="1">
    <source>
        <dbReference type="EMBL" id="KOM47504.1"/>
    </source>
</evidence>
<dbReference type="AlphaFoldDB" id="A0A0L9UY95"/>
<dbReference type="EMBL" id="CM003377">
    <property type="protein sequence ID" value="KOM47504.1"/>
    <property type="molecule type" value="Genomic_DNA"/>
</dbReference>
<protein>
    <submittedName>
        <fullName evidence="1">Uncharacterized protein</fullName>
    </submittedName>
</protein>
<sequence length="184" mass="21197">MAASSSRPGKRSASSIREVDPFGWFSDDDQHTDFICQWGGEDRSILNGEDVYLLYALQTDWSLVISDYTLKFAKKKEYHLPYVVFISKILVLQGVDISNEHKCFWDSTNVFDRNSIMSLGLVKTMKGWCFIGEEDHVYSSGSTLAANEERTNFFPETNFETFAIDQFRTLNDKFNHLQRAFDQA</sequence>
<accession>A0A0L9UY95</accession>
<dbReference type="Gramene" id="KOM47504">
    <property type="protein sequence ID" value="KOM47504"/>
    <property type="gene ID" value="LR48_Vigan07g120800"/>
</dbReference>
<name>A0A0L9UY95_PHAAN</name>